<evidence type="ECO:0000313" key="2">
    <source>
        <dbReference type="Proteomes" id="UP000527616"/>
    </source>
</evidence>
<comment type="caution">
    <text evidence="1">The sequence shown here is derived from an EMBL/GenBank/DDBJ whole genome shotgun (WGS) entry which is preliminary data.</text>
</comment>
<name>A0A7Z0DA44_9ACTN</name>
<gene>
    <name evidence="1" type="ORF">GGQ54_002322</name>
</gene>
<dbReference type="Proteomes" id="UP000527616">
    <property type="component" value="Unassembled WGS sequence"/>
</dbReference>
<proteinExistence type="predicted"/>
<reference evidence="1 2" key="1">
    <citation type="submission" date="2020-07" db="EMBL/GenBank/DDBJ databases">
        <title>Sequencing the genomes of 1000 actinobacteria strains.</title>
        <authorList>
            <person name="Klenk H.-P."/>
        </authorList>
    </citation>
    <scope>NUCLEOTIDE SEQUENCE [LARGE SCALE GENOMIC DNA]</scope>
    <source>
        <strain evidence="1 2">DSM 103164</strain>
    </source>
</reference>
<organism evidence="1 2">
    <name type="scientific">Naumannella cuiyingiana</name>
    <dbReference type="NCBI Taxonomy" id="1347891"/>
    <lineage>
        <taxon>Bacteria</taxon>
        <taxon>Bacillati</taxon>
        <taxon>Actinomycetota</taxon>
        <taxon>Actinomycetes</taxon>
        <taxon>Propionibacteriales</taxon>
        <taxon>Propionibacteriaceae</taxon>
        <taxon>Naumannella</taxon>
    </lineage>
</organism>
<protein>
    <recommendedName>
        <fullName evidence="3">DUF559 domain-containing protein</fullName>
    </recommendedName>
</protein>
<dbReference type="EMBL" id="JACBZS010000001">
    <property type="protein sequence ID" value="NYI71762.1"/>
    <property type="molecule type" value="Genomic_DNA"/>
</dbReference>
<dbReference type="RefSeq" id="WP_179445544.1">
    <property type="nucleotide sequence ID" value="NZ_JACBZS010000001.1"/>
</dbReference>
<evidence type="ECO:0000313" key="1">
    <source>
        <dbReference type="EMBL" id="NYI71762.1"/>
    </source>
</evidence>
<keyword evidence="2" id="KW-1185">Reference proteome</keyword>
<sequence length="312" mass="35019">MRPPQPLPDDLAGHPFTVRAAEAAGISRKRLQASDLVAPSRGLRVPANREIDLAEYAAAVLATTPDGWISHVSAAQLYGLWLPARLVTPGRLDVCRDTRRWEPRRRGVRGHTARITGAEIGELDGVRIVTRPRCWFDLLPMLRREEAVIIGDQLVRMPRPRIEDRAHPWAESADLEQILALNEWRPGVVLGREALGLIRRGSDSPMETRLRLAIIGAGLAEPELQLRLDPDDPYSPEADLGYRAYRIALDYEGSHHLSREQQSRDIARDETWTRARWRHLRCDVADARTGFRRVIETLRGLIPPVADAAVGA</sequence>
<evidence type="ECO:0008006" key="3">
    <source>
        <dbReference type="Google" id="ProtNLM"/>
    </source>
</evidence>
<accession>A0A7Z0DA44</accession>
<dbReference type="AlphaFoldDB" id="A0A7Z0DA44"/>